<organism evidence="1">
    <name type="scientific">Fusarium oxysporum f. sp. conglutinans race 2 54008</name>
    <dbReference type="NCBI Taxonomy" id="1089457"/>
    <lineage>
        <taxon>Eukaryota</taxon>
        <taxon>Fungi</taxon>
        <taxon>Dikarya</taxon>
        <taxon>Ascomycota</taxon>
        <taxon>Pezizomycotina</taxon>
        <taxon>Sordariomycetes</taxon>
        <taxon>Hypocreomycetidae</taxon>
        <taxon>Hypocreales</taxon>
        <taxon>Nectriaceae</taxon>
        <taxon>Fusarium</taxon>
        <taxon>Fusarium oxysporum species complex</taxon>
    </lineage>
</organism>
<proteinExistence type="predicted"/>
<name>X0GQ98_FUSOX</name>
<reference evidence="1" key="2">
    <citation type="submission" date="2012-05" db="EMBL/GenBank/DDBJ databases">
        <title>The Genome Annotation of Fusarium oxysporum PHW808.</title>
        <authorList>
            <consortium name="The Broad Institute Genomics Platform"/>
            <person name="Ma L.-J."/>
            <person name="Corby-Kistler H."/>
            <person name="Broz K."/>
            <person name="Gale L.R."/>
            <person name="Jonkers W."/>
            <person name="O'Donnell K."/>
            <person name="Ploetz R."/>
            <person name="Steinberg C."/>
            <person name="Schwartz D.C."/>
            <person name="VanEtten H."/>
            <person name="Zhou S."/>
            <person name="Young S.K."/>
            <person name="Zeng Q."/>
            <person name="Gargeya S."/>
            <person name="Fitzgerald M."/>
            <person name="Abouelleil A."/>
            <person name="Alvarado L."/>
            <person name="Chapman S.B."/>
            <person name="Gainer-Dewar J."/>
            <person name="Goldberg J."/>
            <person name="Griggs A."/>
            <person name="Gujja S."/>
            <person name="Hansen M."/>
            <person name="Howarth C."/>
            <person name="Imamovic A."/>
            <person name="Ireland A."/>
            <person name="Larimer J."/>
            <person name="McCowan C."/>
            <person name="Murphy C."/>
            <person name="Pearson M."/>
            <person name="Poon T.W."/>
            <person name="Priest M."/>
            <person name="Roberts A."/>
            <person name="Saif S."/>
            <person name="Shea T."/>
            <person name="Sykes S."/>
            <person name="Wortman J."/>
            <person name="Nusbaum C."/>
            <person name="Birren B."/>
        </authorList>
    </citation>
    <scope>NUCLEOTIDE SEQUENCE</scope>
    <source>
        <strain evidence="1">54008</strain>
    </source>
</reference>
<dbReference type="HOGENOM" id="CLU_3384838_0_0_1"/>
<gene>
    <name evidence="1" type="ORF">FOPG_18282</name>
</gene>
<dbReference type="AlphaFoldDB" id="X0GQ98"/>
<sequence>MDHDAIRTLQYNKAVHVSTVVSILLAGRFWRIT</sequence>
<dbReference type="Proteomes" id="UP000030676">
    <property type="component" value="Unassembled WGS sequence"/>
</dbReference>
<evidence type="ECO:0000313" key="1">
    <source>
        <dbReference type="EMBL" id="EXL65493.1"/>
    </source>
</evidence>
<protein>
    <submittedName>
        <fullName evidence="1">Uncharacterized protein</fullName>
    </submittedName>
</protein>
<reference evidence="1" key="1">
    <citation type="submission" date="2011-11" db="EMBL/GenBank/DDBJ databases">
        <title>The Genome Sequence of Fusarium oxysporum PHW808.</title>
        <authorList>
            <consortium name="The Broad Institute Genome Sequencing Platform"/>
            <person name="Ma L.-J."/>
            <person name="Gale L.R."/>
            <person name="Schwartz D.C."/>
            <person name="Zhou S."/>
            <person name="Corby-Kistler H."/>
            <person name="Young S.K."/>
            <person name="Zeng Q."/>
            <person name="Gargeya S."/>
            <person name="Fitzgerald M."/>
            <person name="Haas B."/>
            <person name="Abouelleil A."/>
            <person name="Alvarado L."/>
            <person name="Arachchi H.M."/>
            <person name="Berlin A."/>
            <person name="Brown A."/>
            <person name="Chapman S.B."/>
            <person name="Chen Z."/>
            <person name="Dunbar C."/>
            <person name="Freedman E."/>
            <person name="Gearin G."/>
            <person name="Goldberg J."/>
            <person name="Griggs A."/>
            <person name="Gujja S."/>
            <person name="Heiman D."/>
            <person name="Howarth C."/>
            <person name="Larson L."/>
            <person name="Lui A."/>
            <person name="MacDonald P.J.P."/>
            <person name="Montmayeur A."/>
            <person name="Murphy C."/>
            <person name="Neiman D."/>
            <person name="Pearson M."/>
            <person name="Priest M."/>
            <person name="Roberts A."/>
            <person name="Saif S."/>
            <person name="Shea T."/>
            <person name="Shenoy N."/>
            <person name="Sisk P."/>
            <person name="Stolte C."/>
            <person name="Sykes S."/>
            <person name="Wortman J."/>
            <person name="Nusbaum C."/>
            <person name="Birren B."/>
        </authorList>
    </citation>
    <scope>NUCLEOTIDE SEQUENCE [LARGE SCALE GENOMIC DNA]</scope>
    <source>
        <strain evidence="1">54008</strain>
    </source>
</reference>
<accession>X0GQ98</accession>
<dbReference type="EMBL" id="JH659143">
    <property type="protein sequence ID" value="EXL65493.1"/>
    <property type="molecule type" value="Genomic_DNA"/>
</dbReference>